<keyword evidence="3" id="KW-1185">Reference proteome</keyword>
<dbReference type="EMBL" id="CP108482">
    <property type="protein sequence ID" value="WUS59939.1"/>
    <property type="molecule type" value="Genomic_DNA"/>
</dbReference>
<dbReference type="RefSeq" id="WP_329493962.1">
    <property type="nucleotide sequence ID" value="NZ_CP108460.1"/>
</dbReference>
<reference evidence="2 3" key="1">
    <citation type="submission" date="2022-10" db="EMBL/GenBank/DDBJ databases">
        <title>The complete genomes of actinobacterial strains from the NBC collection.</title>
        <authorList>
            <person name="Joergensen T.S."/>
            <person name="Alvarez Arevalo M."/>
            <person name="Sterndorff E.B."/>
            <person name="Faurdal D."/>
            <person name="Vuksanovic O."/>
            <person name="Mourched A.-S."/>
            <person name="Charusanti P."/>
            <person name="Shaw S."/>
            <person name="Blin K."/>
            <person name="Weber T."/>
        </authorList>
    </citation>
    <scope>NUCLEOTIDE SEQUENCE [LARGE SCALE GENOMIC DNA]</scope>
    <source>
        <strain evidence="2 3">NBC_01247</strain>
    </source>
</reference>
<proteinExistence type="predicted"/>
<name>A0ABZ1WGX7_9ACTN</name>
<protein>
    <submittedName>
        <fullName evidence="2">Uncharacterized protein</fullName>
    </submittedName>
</protein>
<evidence type="ECO:0000313" key="3">
    <source>
        <dbReference type="Proteomes" id="UP001432014"/>
    </source>
</evidence>
<sequence>MTSTAPIAVLADSEAYTRAVATAAAARAAHRAGGAYALDDATYDVLLRGIEAYEAGHSAEVLPDSPTRRPAGQVHDGIRPCC</sequence>
<evidence type="ECO:0000313" key="2">
    <source>
        <dbReference type="EMBL" id="WUS59939.1"/>
    </source>
</evidence>
<accession>A0ABZ1WGX7</accession>
<organism evidence="2 3">
    <name type="scientific">Kitasatospora herbaricolor</name>
    <dbReference type="NCBI Taxonomy" id="68217"/>
    <lineage>
        <taxon>Bacteria</taxon>
        <taxon>Bacillati</taxon>
        <taxon>Actinomycetota</taxon>
        <taxon>Actinomycetes</taxon>
        <taxon>Kitasatosporales</taxon>
        <taxon>Streptomycetaceae</taxon>
        <taxon>Kitasatospora</taxon>
    </lineage>
</organism>
<feature type="region of interest" description="Disordered" evidence="1">
    <location>
        <begin position="61"/>
        <end position="82"/>
    </location>
</feature>
<dbReference type="Proteomes" id="UP001432014">
    <property type="component" value="Chromosome"/>
</dbReference>
<dbReference type="Gene3D" id="1.10.287.610">
    <property type="entry name" value="Helix hairpin bin"/>
    <property type="match status" value="1"/>
</dbReference>
<dbReference type="SUPFAM" id="SSF56091">
    <property type="entry name" value="DNA ligase/mRNA capping enzyme, catalytic domain"/>
    <property type="match status" value="1"/>
</dbReference>
<gene>
    <name evidence="2" type="ORF">OG469_33255</name>
</gene>
<evidence type="ECO:0000256" key="1">
    <source>
        <dbReference type="SAM" id="MobiDB-lite"/>
    </source>
</evidence>